<dbReference type="RefSeq" id="WP_171712471.1">
    <property type="nucleotide sequence ID" value="NZ_JAAVLW010000007.1"/>
</dbReference>
<dbReference type="EMBL" id="JAAVLW010000007">
    <property type="protein sequence ID" value="NOJ49411.1"/>
    <property type="molecule type" value="Genomic_DNA"/>
</dbReference>
<dbReference type="AlphaFoldDB" id="A0A7Y4M4D2"/>
<dbReference type="CDD" id="cd10968">
    <property type="entry name" value="CE4_Mlr8448_like_5s"/>
    <property type="match status" value="1"/>
</dbReference>
<name>A0A7Y4M4D2_9BRAD</name>
<dbReference type="InterPro" id="IPR051398">
    <property type="entry name" value="Polysacch_Deacetylase"/>
</dbReference>
<dbReference type="SUPFAM" id="SSF88713">
    <property type="entry name" value="Glycoside hydrolase/deacetylase"/>
    <property type="match status" value="1"/>
</dbReference>
<protein>
    <submittedName>
        <fullName evidence="1">Polysaccharide deacetylase family protein</fullName>
    </submittedName>
</protein>
<dbReference type="GO" id="GO:0005975">
    <property type="term" value="P:carbohydrate metabolic process"/>
    <property type="evidence" value="ECO:0007669"/>
    <property type="project" value="InterPro"/>
</dbReference>
<dbReference type="PANTHER" id="PTHR34216:SF7">
    <property type="entry name" value="POLY-BETA-1,6-N-ACETYL-D-GLUCOSAMINE N-DEACETYLASE"/>
    <property type="match status" value="1"/>
</dbReference>
<sequence length="350" mass="39923">MASDIGILRRLRMELAYFSGYFRLRQRATGGAGVILRFERVRPRDSRAFQPNRWREISPQFLDQIIRALKRWNFDLVTTDEVCRRAVTLPKANRFACLTFDGGSKDVITQAYPVLSKHGVPFTVYLPTAFPDKIGEAWWLALEEVIAREERISLLIDRKERRFATGSTSEKYDTFDFLTSWLRTLPPPDLSFAIRDLCTRYSVELAALSRDASMDWDDLVKLAADPLVTIGSASVNYFALSNLKAPDAQREMTMGKAVAETALRRAVSHFAYPFGDRQSWRREHMVMAQEAGFASAVSTIPGVVEAKGYTNLHALPRIAWDGRQESLRMLRVMLSGMMFPLVRPSRDNWV</sequence>
<evidence type="ECO:0000313" key="2">
    <source>
        <dbReference type="Proteomes" id="UP000528734"/>
    </source>
</evidence>
<gene>
    <name evidence="1" type="ORF">HCN50_24710</name>
</gene>
<evidence type="ECO:0000313" key="1">
    <source>
        <dbReference type="EMBL" id="NOJ49411.1"/>
    </source>
</evidence>
<accession>A0A7Y4M4D2</accession>
<organism evidence="1 2">
    <name type="scientific">Bradyrhizobium archetypum</name>
    <dbReference type="NCBI Taxonomy" id="2721160"/>
    <lineage>
        <taxon>Bacteria</taxon>
        <taxon>Pseudomonadati</taxon>
        <taxon>Pseudomonadota</taxon>
        <taxon>Alphaproteobacteria</taxon>
        <taxon>Hyphomicrobiales</taxon>
        <taxon>Nitrobacteraceae</taxon>
        <taxon>Bradyrhizobium</taxon>
    </lineage>
</organism>
<dbReference type="Proteomes" id="UP000528734">
    <property type="component" value="Unassembled WGS sequence"/>
</dbReference>
<dbReference type="InterPro" id="IPR011330">
    <property type="entry name" value="Glyco_hydro/deAcase_b/a-brl"/>
</dbReference>
<keyword evidence="2" id="KW-1185">Reference proteome</keyword>
<proteinExistence type="predicted"/>
<reference evidence="1 2" key="1">
    <citation type="submission" date="2020-03" db="EMBL/GenBank/DDBJ databases">
        <title>Bradyrhizobium diversity isolated from nodules of Muelleranthus trifoliolatus.</title>
        <authorList>
            <person name="Klepa M."/>
            <person name="Helene L."/>
            <person name="Hungria M."/>
        </authorList>
    </citation>
    <scope>NUCLEOTIDE SEQUENCE [LARGE SCALE GENOMIC DNA]</scope>
    <source>
        <strain evidence="1 2">WSM 1744</strain>
    </source>
</reference>
<dbReference type="PANTHER" id="PTHR34216">
    <property type="match status" value="1"/>
</dbReference>
<dbReference type="Gene3D" id="3.20.20.370">
    <property type="entry name" value="Glycoside hydrolase/deacetylase"/>
    <property type="match status" value="1"/>
</dbReference>
<comment type="caution">
    <text evidence="1">The sequence shown here is derived from an EMBL/GenBank/DDBJ whole genome shotgun (WGS) entry which is preliminary data.</text>
</comment>